<feature type="domain" description="Alpha-2-macroglobulin bait region" evidence="6">
    <location>
        <begin position="268"/>
        <end position="394"/>
    </location>
</feature>
<keyword evidence="3" id="KW-1015">Disulfide bond</keyword>
<dbReference type="PANTHER" id="PTHR11412:SF136">
    <property type="entry name" value="CD109 ANTIGEN"/>
    <property type="match status" value="1"/>
</dbReference>
<keyword evidence="1" id="KW-0732">Signal</keyword>
<dbReference type="GO" id="GO:0004866">
    <property type="term" value="F:endopeptidase inhibitor activity"/>
    <property type="evidence" value="ECO:0007669"/>
    <property type="project" value="InterPro"/>
</dbReference>
<feature type="domain" description="Alpha-macroglobulin receptor-binding" evidence="8">
    <location>
        <begin position="1065"/>
        <end position="1147"/>
    </location>
</feature>
<dbReference type="InterPro" id="IPR013783">
    <property type="entry name" value="Ig-like_fold"/>
</dbReference>
<dbReference type="GO" id="GO:0005615">
    <property type="term" value="C:extracellular space"/>
    <property type="evidence" value="ECO:0007669"/>
    <property type="project" value="InterPro"/>
</dbReference>
<reference evidence="9 10" key="2">
    <citation type="submission" date="2017-04" db="EMBL/GenBank/DDBJ databases">
        <title>CpG methylation of centromeres and impact of large insertions on vertebrate speciation.</title>
        <authorList>
            <person name="Ichikawa K."/>
            <person name="Yoshimura J."/>
            <person name="Morishita S."/>
        </authorList>
    </citation>
    <scope>NUCLEOTIDE SEQUENCE</scope>
    <source>
        <strain evidence="9 10">HSOK</strain>
    </source>
</reference>
<accession>A0A3P9JNG1</accession>
<dbReference type="InterPro" id="IPR008930">
    <property type="entry name" value="Terpenoid_cyclase/PrenylTrfase"/>
</dbReference>
<dbReference type="SMART" id="SM01419">
    <property type="entry name" value="Thiol-ester_cl"/>
    <property type="match status" value="1"/>
</dbReference>
<dbReference type="Gene3D" id="2.60.120.1540">
    <property type="match status" value="1"/>
</dbReference>
<evidence type="ECO:0000256" key="5">
    <source>
        <dbReference type="SAM" id="Phobius"/>
    </source>
</evidence>
<reference evidence="9" key="3">
    <citation type="submission" date="2025-08" db="UniProtKB">
        <authorList>
            <consortium name="Ensembl"/>
        </authorList>
    </citation>
    <scope>IDENTIFICATION</scope>
    <source>
        <strain evidence="9">HSOK</strain>
    </source>
</reference>
<evidence type="ECO:0000313" key="9">
    <source>
        <dbReference type="Ensembl" id="ENSORLP00015033842.1"/>
    </source>
</evidence>
<dbReference type="SMART" id="SM01360">
    <property type="entry name" value="A2M"/>
    <property type="match status" value="1"/>
</dbReference>
<feature type="transmembrane region" description="Helical" evidence="5">
    <location>
        <begin position="6"/>
        <end position="22"/>
    </location>
</feature>
<dbReference type="SUPFAM" id="SSF49410">
    <property type="entry name" value="Alpha-macroglobulin receptor domain"/>
    <property type="match status" value="1"/>
</dbReference>
<evidence type="ECO:0000256" key="3">
    <source>
        <dbReference type="ARBA" id="ARBA00023157"/>
    </source>
</evidence>
<dbReference type="SMART" id="SM01361">
    <property type="entry name" value="A2M_recep"/>
    <property type="match status" value="1"/>
</dbReference>
<dbReference type="Proteomes" id="UP000265200">
    <property type="component" value="Chromosome 24"/>
</dbReference>
<dbReference type="InterPro" id="IPR019742">
    <property type="entry name" value="MacrogloblnA2_CS"/>
</dbReference>
<dbReference type="Pfam" id="PF07678">
    <property type="entry name" value="TED_complement"/>
    <property type="match status" value="2"/>
</dbReference>
<evidence type="ECO:0000256" key="1">
    <source>
        <dbReference type="ARBA" id="ARBA00022729"/>
    </source>
</evidence>
<dbReference type="Gene3D" id="2.60.40.690">
    <property type="entry name" value="Alpha-macroglobulin, receptor-binding domain"/>
    <property type="match status" value="1"/>
</dbReference>
<dbReference type="Pfam" id="PF01835">
    <property type="entry name" value="MG2"/>
    <property type="match status" value="1"/>
</dbReference>
<dbReference type="InterPro" id="IPR047565">
    <property type="entry name" value="Alpha-macroglob_thiol-ester_cl"/>
</dbReference>
<evidence type="ECO:0000259" key="7">
    <source>
        <dbReference type="SMART" id="SM01360"/>
    </source>
</evidence>
<dbReference type="Gene3D" id="2.20.130.20">
    <property type="match status" value="1"/>
</dbReference>
<dbReference type="SUPFAM" id="SSF48239">
    <property type="entry name" value="Terpenoid cyclases/Protein prenyltransferases"/>
    <property type="match status" value="1"/>
</dbReference>
<dbReference type="Pfam" id="PF07703">
    <property type="entry name" value="A2M_BRD"/>
    <property type="match status" value="1"/>
</dbReference>
<reference key="1">
    <citation type="journal article" date="2007" name="Nature">
        <title>The medaka draft genome and insights into vertebrate genome evolution.</title>
        <authorList>
            <person name="Kasahara M."/>
            <person name="Naruse K."/>
            <person name="Sasaki S."/>
            <person name="Nakatani Y."/>
            <person name="Qu W."/>
            <person name="Ahsan B."/>
            <person name="Yamada T."/>
            <person name="Nagayasu Y."/>
            <person name="Doi K."/>
            <person name="Kasai Y."/>
            <person name="Jindo T."/>
            <person name="Kobayashi D."/>
            <person name="Shimada A."/>
            <person name="Toyoda A."/>
            <person name="Kuroki Y."/>
            <person name="Fujiyama A."/>
            <person name="Sasaki T."/>
            <person name="Shimizu A."/>
            <person name="Asakawa S."/>
            <person name="Shimizu N."/>
            <person name="Hashimoto S."/>
            <person name="Yang J."/>
            <person name="Lee Y."/>
            <person name="Matsushima K."/>
            <person name="Sugano S."/>
            <person name="Sakaizumi M."/>
            <person name="Narita T."/>
            <person name="Ohishi K."/>
            <person name="Haga S."/>
            <person name="Ohta F."/>
            <person name="Nomoto H."/>
            <person name="Nogata K."/>
            <person name="Morishita T."/>
            <person name="Endo T."/>
            <person name="Shin-I T."/>
            <person name="Takeda H."/>
            <person name="Morishita S."/>
            <person name="Kohara Y."/>
        </authorList>
    </citation>
    <scope>NUCLEOTIDE SEQUENCE [LARGE SCALE GENOMIC DNA]</scope>
    <source>
        <strain>Hd-rR</strain>
    </source>
</reference>
<protein>
    <submittedName>
        <fullName evidence="9">CD109 molecule</fullName>
    </submittedName>
</protein>
<keyword evidence="5" id="KW-0472">Membrane</keyword>
<dbReference type="InterPro" id="IPR001599">
    <property type="entry name" value="Macroglobln_a2"/>
</dbReference>
<evidence type="ECO:0000259" key="8">
    <source>
        <dbReference type="SMART" id="SM01361"/>
    </source>
</evidence>
<evidence type="ECO:0000313" key="10">
    <source>
        <dbReference type="Proteomes" id="UP000265200"/>
    </source>
</evidence>
<dbReference type="AlphaFoldDB" id="A0A3P9JNG1"/>
<dbReference type="InterPro" id="IPR041813">
    <property type="entry name" value="A2M_TED"/>
</dbReference>
<dbReference type="Ensembl" id="ENSORLT00015027223.1">
    <property type="protein sequence ID" value="ENSORLP00015033842.1"/>
    <property type="gene ID" value="ENSORLG00015019500.1"/>
</dbReference>
<dbReference type="InterPro" id="IPR002890">
    <property type="entry name" value="MG2"/>
</dbReference>
<dbReference type="InterPro" id="IPR009048">
    <property type="entry name" value="A-macroglobulin_rcpt-bd"/>
</dbReference>
<dbReference type="Gene3D" id="2.60.40.10">
    <property type="entry name" value="Immunoglobulins"/>
    <property type="match status" value="1"/>
</dbReference>
<dbReference type="Gene3D" id="2.60.40.1930">
    <property type="match status" value="2"/>
</dbReference>
<reference evidence="9" key="4">
    <citation type="submission" date="2025-09" db="UniProtKB">
        <authorList>
            <consortium name="Ensembl"/>
        </authorList>
    </citation>
    <scope>IDENTIFICATION</scope>
    <source>
        <strain evidence="9">HSOK</strain>
    </source>
</reference>
<proteinExistence type="predicted"/>
<keyword evidence="4" id="KW-0325">Glycoprotein</keyword>
<organism evidence="9 10">
    <name type="scientific">Oryzias latipes</name>
    <name type="common">Japanese rice fish</name>
    <name type="synonym">Japanese killifish</name>
    <dbReference type="NCBI Taxonomy" id="8090"/>
    <lineage>
        <taxon>Eukaryota</taxon>
        <taxon>Metazoa</taxon>
        <taxon>Chordata</taxon>
        <taxon>Craniata</taxon>
        <taxon>Vertebrata</taxon>
        <taxon>Euteleostomi</taxon>
        <taxon>Actinopterygii</taxon>
        <taxon>Neopterygii</taxon>
        <taxon>Teleostei</taxon>
        <taxon>Neoteleostei</taxon>
        <taxon>Acanthomorphata</taxon>
        <taxon>Ovalentaria</taxon>
        <taxon>Atherinomorphae</taxon>
        <taxon>Beloniformes</taxon>
        <taxon>Adrianichthyidae</taxon>
        <taxon>Oryziinae</taxon>
        <taxon>Oryzias</taxon>
    </lineage>
</organism>
<evidence type="ECO:0000256" key="2">
    <source>
        <dbReference type="ARBA" id="ARBA00022966"/>
    </source>
</evidence>
<dbReference type="PANTHER" id="PTHR11412">
    <property type="entry name" value="MACROGLOBULIN / COMPLEMENT"/>
    <property type="match status" value="1"/>
</dbReference>
<dbReference type="CDD" id="cd02897">
    <property type="entry name" value="A2M_2"/>
    <property type="match status" value="1"/>
</dbReference>
<dbReference type="InterPro" id="IPR011626">
    <property type="entry name" value="Alpha-macroglobulin_TED"/>
</dbReference>
<dbReference type="InterPro" id="IPR036595">
    <property type="entry name" value="A-macroglobulin_rcpt-bd_sf"/>
</dbReference>
<dbReference type="Gene3D" id="6.20.50.160">
    <property type="match status" value="1"/>
</dbReference>
<keyword evidence="5" id="KW-1133">Transmembrane helix</keyword>
<name>A0A3P9JNG1_ORYLA</name>
<dbReference type="PROSITE" id="PS00477">
    <property type="entry name" value="ALPHA_2_MACROGLOBULIN"/>
    <property type="match status" value="1"/>
</dbReference>
<keyword evidence="5" id="KW-0812">Transmembrane</keyword>
<dbReference type="Gene3D" id="1.50.10.20">
    <property type="match status" value="1"/>
</dbReference>
<keyword evidence="2" id="KW-0882">Thioester bond</keyword>
<dbReference type="InterPro" id="IPR011625">
    <property type="entry name" value="A2M_N_BRD"/>
</dbReference>
<dbReference type="SMART" id="SM01359">
    <property type="entry name" value="A2M_N_2"/>
    <property type="match status" value="1"/>
</dbReference>
<dbReference type="InterPro" id="IPR050473">
    <property type="entry name" value="A2M/Complement_sys"/>
</dbReference>
<sequence length="1205" mass="134209">FLDHYVITFSLVLILFLVFYRPDPQPSYLLLAPQTLQAGVPTCLKLSPVKLNWKGVLKQINNSLLFVFLKNGALFLLQVIDGEANNKYPYVLEVKGYVGKSLLFSNSTNLSFDPKGCTTFIQTDKLNYLPGQVVKIRAVSILYNGKPANSSVNITVTDPRGNFIRQWQNKESNLGVVSTEFELSENPSLGQWMILTEVKVSTSCHRINKEGKVYCLKRDILSLTYSDTMNISLIEQKYKILFEDFPKTLKPSQNFTAMQLQHGRYSLLGKKLFRGARIISFQVVAMHRLLPICLQIKSRGQIVSAGTTSANLTLIPEGSWAPSACIIVYCVQPDGEVINDGIHVPIAKVLQNKVSLSWSSSPRKPAEDVTLKVSVAEPGSLVGLLVVDRATQGANTDNNIHEEMVITKLFKFYLQERRFTLLAIQSTFEKTQSSFTCIVIFQWLTYNAFETDGNDGNEGNGGPMQQNQEPHERKYFPETWIWMDINTGDSHTVKLPLTVPDSITSWTATAFVMSEHLGLGITEEPATLTVFQDFFLSLNLPPYVIRGEDLVLEIILFNYLQQDQEVSLLCVENQLFLSKCRIKHTCGCVRQVHVASGGGTNVLVPIRPLVLGEIPISVKATSFESSDFISTTVLVKAEGLEQTFSSSVLLELSAGQMNLSKIVAFAFPPDVVVGSERVSVTAIGDILGPSISGLESLIQMPYGCGEQNMINLAPNIFILQYLTLTGQDDPEITKRATDYMMRGYEQELFFQRADGSFSAFGDSDASGSTWLSAFVLKCFLQAQKFIVIDSNVLLRVASWISAQQGVDGRFEEPGRVIHTELQGGLDGSVSLTAYVLITLYANEVSSALMYLETRMAMGGVPSNYSLSLVTYALALAGNGLPMWSSPNAGLSPSWQPSSADIETMSYLLLSLHKLNHIPDGLELMKALSQQRNSMGGYGSTQDTIVALQALSTFAATVGSHPSDLNIKVTSINSGRGTTFHINQENYLVHQMQQVWEFRVSLFRSSIWEIIHIILLLNVFYNIKNEKLMRQRRDADSHEAFNMYIELSDINVDLAHLSAGVGLNATGMAIMEVGLLSGFILQEPGVSLNDVVKKVEVQPGKVIVYLDSVKEMCLLIPLMVEYKVAKVQEVAVILYDYYEPRESLCQFISSLFMYLLTKMNISTKKSSIYNYLQSIAWIENKMYAKWRIAKQGFFHCFNFLSCRAKD</sequence>
<evidence type="ECO:0000256" key="4">
    <source>
        <dbReference type="ARBA" id="ARBA00023180"/>
    </source>
</evidence>
<feature type="domain" description="Alpha-2-macroglobulin" evidence="7">
    <location>
        <begin position="479"/>
        <end position="570"/>
    </location>
</feature>
<evidence type="ECO:0000259" key="6">
    <source>
        <dbReference type="SMART" id="SM01359"/>
    </source>
</evidence>
<dbReference type="Pfam" id="PF07677">
    <property type="entry name" value="A2M_recep"/>
    <property type="match status" value="1"/>
</dbReference>
<dbReference type="Pfam" id="PF00207">
    <property type="entry name" value="A2M"/>
    <property type="match status" value="1"/>
</dbReference>